<feature type="domain" description="Lariat debranching enzyme C-terminal" evidence="14">
    <location>
        <begin position="235"/>
        <end position="366"/>
    </location>
</feature>
<evidence type="ECO:0000256" key="13">
    <source>
        <dbReference type="SAM" id="MobiDB-lite"/>
    </source>
</evidence>
<dbReference type="SUPFAM" id="SSF56300">
    <property type="entry name" value="Metallo-dependent phosphatases"/>
    <property type="match status" value="1"/>
</dbReference>
<evidence type="ECO:0000256" key="9">
    <source>
        <dbReference type="ARBA" id="ARBA00022833"/>
    </source>
</evidence>
<dbReference type="Proteomes" id="UP000054558">
    <property type="component" value="Unassembled WGS sequence"/>
</dbReference>
<organism evidence="15 16">
    <name type="scientific">Klebsormidium nitens</name>
    <name type="common">Green alga</name>
    <name type="synonym">Ulothrix nitens</name>
    <dbReference type="NCBI Taxonomy" id="105231"/>
    <lineage>
        <taxon>Eukaryota</taxon>
        <taxon>Viridiplantae</taxon>
        <taxon>Streptophyta</taxon>
        <taxon>Klebsormidiophyceae</taxon>
        <taxon>Klebsormidiales</taxon>
        <taxon>Klebsormidiaceae</taxon>
        <taxon>Klebsormidium</taxon>
    </lineage>
</organism>
<dbReference type="InterPro" id="IPR007708">
    <property type="entry name" value="DBR1_C"/>
</dbReference>
<dbReference type="AlphaFoldDB" id="A0A1Y1IJV3"/>
<dbReference type="Pfam" id="PF05011">
    <property type="entry name" value="DBR1"/>
    <property type="match status" value="1"/>
</dbReference>
<dbReference type="GO" id="GO:0000398">
    <property type="term" value="P:mRNA splicing, via spliceosome"/>
    <property type="evidence" value="ECO:0000318"/>
    <property type="project" value="GO_Central"/>
</dbReference>
<evidence type="ECO:0000256" key="2">
    <source>
        <dbReference type="ARBA" id="ARBA00001947"/>
    </source>
</evidence>
<evidence type="ECO:0000256" key="4">
    <source>
        <dbReference type="ARBA" id="ARBA00004123"/>
    </source>
</evidence>
<evidence type="ECO:0000256" key="5">
    <source>
        <dbReference type="ARBA" id="ARBA00006045"/>
    </source>
</evidence>
<dbReference type="GO" id="GO:0046872">
    <property type="term" value="F:metal ion binding"/>
    <property type="evidence" value="ECO:0007669"/>
    <property type="project" value="UniProtKB-KW"/>
</dbReference>
<feature type="region of interest" description="Disordered" evidence="13">
    <location>
        <begin position="369"/>
        <end position="424"/>
    </location>
</feature>
<evidence type="ECO:0000259" key="14">
    <source>
        <dbReference type="SMART" id="SM01124"/>
    </source>
</evidence>
<dbReference type="GO" id="GO:0005634">
    <property type="term" value="C:nucleus"/>
    <property type="evidence" value="ECO:0000318"/>
    <property type="project" value="GO_Central"/>
</dbReference>
<keyword evidence="6" id="KW-0507">mRNA processing</keyword>
<dbReference type="Pfam" id="PF00149">
    <property type="entry name" value="Metallophos"/>
    <property type="match status" value="1"/>
</dbReference>
<keyword evidence="11" id="KW-0464">Manganese</keyword>
<comment type="cofactor">
    <cofactor evidence="3">
        <name>Fe(2+)</name>
        <dbReference type="ChEBI" id="CHEBI:29033"/>
    </cofactor>
</comment>
<evidence type="ECO:0000313" key="16">
    <source>
        <dbReference type="Proteomes" id="UP000054558"/>
    </source>
</evidence>
<dbReference type="OrthoDB" id="407609at2759"/>
<comment type="subcellular location">
    <subcellularLocation>
        <location evidence="4">Nucleus</location>
    </subcellularLocation>
</comment>
<keyword evidence="7" id="KW-0479">Metal-binding</keyword>
<evidence type="ECO:0000256" key="6">
    <source>
        <dbReference type="ARBA" id="ARBA00022664"/>
    </source>
</evidence>
<keyword evidence="10" id="KW-0408">Iron</keyword>
<dbReference type="GO" id="GO:0008419">
    <property type="term" value="F:RNA lariat debranching enzyme activity"/>
    <property type="evidence" value="ECO:0000318"/>
    <property type="project" value="GO_Central"/>
</dbReference>
<dbReference type="CDD" id="cd00844">
    <property type="entry name" value="MPP_Dbr1_N"/>
    <property type="match status" value="1"/>
</dbReference>
<dbReference type="InterPro" id="IPR041816">
    <property type="entry name" value="Dbr1_N"/>
</dbReference>
<evidence type="ECO:0000256" key="10">
    <source>
        <dbReference type="ARBA" id="ARBA00023004"/>
    </source>
</evidence>
<keyword evidence="12" id="KW-0539">Nucleus</keyword>
<feature type="compositionally biased region" description="Polar residues" evidence="13">
    <location>
        <begin position="380"/>
        <end position="391"/>
    </location>
</feature>
<gene>
    <name evidence="15" type="ORF">KFL_004690090</name>
</gene>
<dbReference type="InterPro" id="IPR029052">
    <property type="entry name" value="Metallo-depent_PP-like"/>
</dbReference>
<evidence type="ECO:0000256" key="12">
    <source>
        <dbReference type="ARBA" id="ARBA00023242"/>
    </source>
</evidence>
<keyword evidence="16" id="KW-1185">Reference proteome</keyword>
<dbReference type="Gene3D" id="3.60.21.10">
    <property type="match status" value="1"/>
</dbReference>
<dbReference type="InterPro" id="IPR004843">
    <property type="entry name" value="Calcineurin-like_PHP"/>
</dbReference>
<reference evidence="15 16" key="1">
    <citation type="journal article" date="2014" name="Nat. Commun.">
        <title>Klebsormidium flaccidum genome reveals primary factors for plant terrestrial adaptation.</title>
        <authorList>
            <person name="Hori K."/>
            <person name="Maruyama F."/>
            <person name="Fujisawa T."/>
            <person name="Togashi T."/>
            <person name="Yamamoto N."/>
            <person name="Seo M."/>
            <person name="Sato S."/>
            <person name="Yamada T."/>
            <person name="Mori H."/>
            <person name="Tajima N."/>
            <person name="Moriyama T."/>
            <person name="Ikeuchi M."/>
            <person name="Watanabe M."/>
            <person name="Wada H."/>
            <person name="Kobayashi K."/>
            <person name="Saito M."/>
            <person name="Masuda T."/>
            <person name="Sasaki-Sekimoto Y."/>
            <person name="Mashiguchi K."/>
            <person name="Awai K."/>
            <person name="Shimojima M."/>
            <person name="Masuda S."/>
            <person name="Iwai M."/>
            <person name="Nobusawa T."/>
            <person name="Narise T."/>
            <person name="Kondo S."/>
            <person name="Saito H."/>
            <person name="Sato R."/>
            <person name="Murakawa M."/>
            <person name="Ihara Y."/>
            <person name="Oshima-Yamada Y."/>
            <person name="Ohtaka K."/>
            <person name="Satoh M."/>
            <person name="Sonobe K."/>
            <person name="Ishii M."/>
            <person name="Ohtani R."/>
            <person name="Kanamori-Sato M."/>
            <person name="Honoki R."/>
            <person name="Miyazaki D."/>
            <person name="Mochizuki H."/>
            <person name="Umetsu J."/>
            <person name="Higashi K."/>
            <person name="Shibata D."/>
            <person name="Kamiya Y."/>
            <person name="Sato N."/>
            <person name="Nakamura Y."/>
            <person name="Tabata S."/>
            <person name="Ida S."/>
            <person name="Kurokawa K."/>
            <person name="Ohta H."/>
        </authorList>
    </citation>
    <scope>NUCLEOTIDE SEQUENCE [LARGE SCALE GENOMIC DNA]</scope>
    <source>
        <strain evidence="15 16">NIES-2285</strain>
    </source>
</reference>
<accession>A0A1Y1IJV3</accession>
<dbReference type="FunFam" id="3.60.21.10:FF:000035">
    <property type="entry name" value="Lariat debranching enzyme"/>
    <property type="match status" value="1"/>
</dbReference>
<comment type="cofactor">
    <cofactor evidence="2">
        <name>Zn(2+)</name>
        <dbReference type="ChEBI" id="CHEBI:29105"/>
    </cofactor>
</comment>
<sequence>MKIAVEGCAHGDLDNIYATLQHLERVQNTKIDLLICCGDFQAVRNEQDLESLACPPKFRAMNTFWKYYSGAEKVPIPTVFVGGNHEASNYLWELYYGGWAAPDIFFLGFAGVVTFGGIRIGGLSGIFKHHDFRTGHYERPPYNPSDMKSVYHVREYEVHKLKRIREPLDVFVSHDWPRGIANYGDKEGLLRYKPYFRQEVESNTLGSPPGEELLHALQPTYWFAAHLHCKFAALVPHKNGQSTRFLALDKPLPNHRFLQIIDVETKGPLRFEYDPEWLAITRSYDAHLPLSKAPFRPPRPPLDLTASRKWVERTLETRGRTVPLNFEVTAPVHDPLNRSRHFGPAGHLRNPQTEAFLRMLELPYRLDHAAPPSGFRETSVEPQQTGVSTANPEEIDLDDLPDDDALDDDGLPDDVDELAQSVHT</sequence>
<dbReference type="SMART" id="SM01124">
    <property type="entry name" value="DBR1"/>
    <property type="match status" value="1"/>
</dbReference>
<comment type="cofactor">
    <cofactor evidence="1">
        <name>Mn(2+)</name>
        <dbReference type="ChEBI" id="CHEBI:29035"/>
    </cofactor>
</comment>
<dbReference type="PANTHER" id="PTHR12849:SF0">
    <property type="entry name" value="LARIAT DEBRANCHING ENZYME"/>
    <property type="match status" value="1"/>
</dbReference>
<dbReference type="EMBL" id="DF237418">
    <property type="protein sequence ID" value="GAQ88917.1"/>
    <property type="molecule type" value="Genomic_DNA"/>
</dbReference>
<feature type="compositionally biased region" description="Acidic residues" evidence="13">
    <location>
        <begin position="393"/>
        <end position="417"/>
    </location>
</feature>
<keyword evidence="9" id="KW-0862">Zinc</keyword>
<evidence type="ECO:0000256" key="11">
    <source>
        <dbReference type="ARBA" id="ARBA00023211"/>
    </source>
</evidence>
<protein>
    <recommendedName>
        <fullName evidence="14">Lariat debranching enzyme C-terminal domain-containing protein</fullName>
    </recommendedName>
</protein>
<keyword evidence="8" id="KW-0378">Hydrolase</keyword>
<dbReference type="STRING" id="105231.A0A1Y1IJV3"/>
<evidence type="ECO:0000256" key="3">
    <source>
        <dbReference type="ARBA" id="ARBA00001954"/>
    </source>
</evidence>
<evidence type="ECO:0000256" key="8">
    <source>
        <dbReference type="ARBA" id="ARBA00022801"/>
    </source>
</evidence>
<evidence type="ECO:0000256" key="1">
    <source>
        <dbReference type="ARBA" id="ARBA00001936"/>
    </source>
</evidence>
<name>A0A1Y1IJV3_KLENI</name>
<comment type="similarity">
    <text evidence="5">Belongs to the lariat debranching enzyme family.</text>
</comment>
<dbReference type="OMA" id="KWWFSAH"/>
<dbReference type="PANTHER" id="PTHR12849">
    <property type="entry name" value="RNA LARIAT DEBRANCHING ENZYME"/>
    <property type="match status" value="1"/>
</dbReference>
<evidence type="ECO:0000313" key="15">
    <source>
        <dbReference type="EMBL" id="GAQ88917.1"/>
    </source>
</evidence>
<evidence type="ECO:0000256" key="7">
    <source>
        <dbReference type="ARBA" id="ARBA00022723"/>
    </source>
</evidence>
<proteinExistence type="inferred from homology"/>